<dbReference type="EMBL" id="LSRE01000011">
    <property type="protein sequence ID" value="KXO99041.1"/>
    <property type="molecule type" value="Genomic_DNA"/>
</dbReference>
<keyword evidence="1 2" id="KW-0238">DNA-binding</keyword>
<reference evidence="5" key="2">
    <citation type="submission" date="2016-02" db="EMBL/GenBank/DDBJ databases">
        <authorList>
            <person name="Teng J.L."/>
            <person name="Yang Y."/>
            <person name="Huang Y."/>
            <person name="Guo F."/>
            <person name="Wei W."/>
            <person name="Chen J.H."/>
            <person name="Wong S.Y."/>
            <person name="Lau S.K."/>
            <person name="Woo P.C."/>
        </authorList>
    </citation>
    <scope>NUCLEOTIDE SEQUENCE</scope>
    <source>
        <strain evidence="5">JCM 15929</strain>
    </source>
</reference>
<feature type="domain" description="HTH tetR-type" evidence="3">
    <location>
        <begin position="10"/>
        <end position="70"/>
    </location>
</feature>
<evidence type="ECO:0000259" key="3">
    <source>
        <dbReference type="PROSITE" id="PS50977"/>
    </source>
</evidence>
<dbReference type="RefSeq" id="WP_068570706.1">
    <property type="nucleotide sequence ID" value="NZ_LSRE01000011.1"/>
</dbReference>
<dbReference type="InterPro" id="IPR009057">
    <property type="entry name" value="Homeodomain-like_sf"/>
</dbReference>
<evidence type="ECO:0000313" key="6">
    <source>
        <dbReference type="Proteomes" id="UP000070258"/>
    </source>
</evidence>
<proteinExistence type="predicted"/>
<dbReference type="OrthoDB" id="3218408at2"/>
<keyword evidence="7" id="KW-1185">Reference proteome</keyword>
<dbReference type="Gene3D" id="1.10.357.10">
    <property type="entry name" value="Tetracycline Repressor, domain 2"/>
    <property type="match status" value="1"/>
</dbReference>
<reference evidence="6" key="1">
    <citation type="submission" date="2016-02" db="EMBL/GenBank/DDBJ databases">
        <authorList>
            <person name="Wen L."/>
            <person name="He K."/>
            <person name="Yang H."/>
        </authorList>
    </citation>
    <scope>NUCLEOTIDE SEQUENCE [LARGE SCALE GENOMIC DNA]</scope>
    <source>
        <strain evidence="6">JCM 15929</strain>
    </source>
</reference>
<dbReference type="Pfam" id="PF00440">
    <property type="entry name" value="TetR_N"/>
    <property type="match status" value="1"/>
</dbReference>
<name>A0A138AP53_9ACTN</name>
<dbReference type="GO" id="GO:0003677">
    <property type="term" value="F:DNA binding"/>
    <property type="evidence" value="ECO:0007669"/>
    <property type="project" value="UniProtKB-UniRule"/>
</dbReference>
<evidence type="ECO:0000256" key="1">
    <source>
        <dbReference type="ARBA" id="ARBA00023125"/>
    </source>
</evidence>
<feature type="DNA-binding region" description="H-T-H motif" evidence="2">
    <location>
        <begin position="33"/>
        <end position="52"/>
    </location>
</feature>
<dbReference type="EMBL" id="LSRF01000014">
    <property type="protein sequence ID" value="KXP12222.1"/>
    <property type="molecule type" value="Genomic_DNA"/>
</dbReference>
<sequence length="191" mass="21117">MKPARSTPSRYAQLRFLDAGMTVLADRGHAALKLAAVCEAAGASTGSFYHAFPSWPEFTSELIRYWRDVKSNRIIEAARQVPDAADRLVSLIETGMTLPHATEAAIRVWAAHDPEVARHQREVDAERRDVIAETYVELLGDEELARQYATTAMYLLVGYESGTLQSLDTLAFSFRAFVEQALGVSGDDAPR</sequence>
<protein>
    <submittedName>
        <fullName evidence="5">TetR family transcriptional regulator</fullName>
    </submittedName>
</protein>
<reference evidence="4 7" key="3">
    <citation type="submission" date="2016-02" db="EMBL/GenBank/DDBJ databases">
        <authorList>
            <person name="Teng J.L."/>
            <person name="Tang Y."/>
            <person name="Huang Y."/>
            <person name="Guo F."/>
            <person name="Wei W."/>
            <person name="Chen J.H."/>
            <person name="Wong S.Y."/>
            <person name="Lau S.K."/>
            <person name="Woo P.C."/>
        </authorList>
    </citation>
    <scope>NUCLEOTIDE SEQUENCE [LARGE SCALE GENOMIC DNA]</scope>
    <source>
        <strain evidence="4 7">JCM 13375</strain>
    </source>
</reference>
<evidence type="ECO:0000313" key="4">
    <source>
        <dbReference type="EMBL" id="KXO99041.1"/>
    </source>
</evidence>
<organism evidence="5 6">
    <name type="scientific">Tsukamurella pseudospumae</name>
    <dbReference type="NCBI Taxonomy" id="239498"/>
    <lineage>
        <taxon>Bacteria</taxon>
        <taxon>Bacillati</taxon>
        <taxon>Actinomycetota</taxon>
        <taxon>Actinomycetes</taxon>
        <taxon>Mycobacteriales</taxon>
        <taxon>Tsukamurellaceae</taxon>
        <taxon>Tsukamurella</taxon>
    </lineage>
</organism>
<evidence type="ECO:0000313" key="7">
    <source>
        <dbReference type="Proteomes" id="UP000070409"/>
    </source>
</evidence>
<comment type="caution">
    <text evidence="5">The sequence shown here is derived from an EMBL/GenBank/DDBJ whole genome shotgun (WGS) entry which is preliminary data.</text>
</comment>
<dbReference type="InterPro" id="IPR001647">
    <property type="entry name" value="HTH_TetR"/>
</dbReference>
<dbReference type="AlphaFoldDB" id="A0A138AP53"/>
<dbReference type="Proteomes" id="UP000070409">
    <property type="component" value="Unassembled WGS sequence"/>
</dbReference>
<gene>
    <name evidence="5" type="ORF">AXK60_23730</name>
    <name evidence="4" type="ORF">AXK61_19015</name>
</gene>
<dbReference type="Proteomes" id="UP000070258">
    <property type="component" value="Unassembled WGS sequence"/>
</dbReference>
<evidence type="ECO:0000256" key="2">
    <source>
        <dbReference type="PROSITE-ProRule" id="PRU00335"/>
    </source>
</evidence>
<evidence type="ECO:0000313" key="5">
    <source>
        <dbReference type="EMBL" id="KXP12222.1"/>
    </source>
</evidence>
<dbReference type="SUPFAM" id="SSF46689">
    <property type="entry name" value="Homeodomain-like"/>
    <property type="match status" value="1"/>
</dbReference>
<dbReference type="PROSITE" id="PS50977">
    <property type="entry name" value="HTH_TETR_2"/>
    <property type="match status" value="1"/>
</dbReference>
<dbReference type="STRING" id="239498.AXK60_23730"/>
<accession>A0A138AP53</accession>